<reference evidence="1 2" key="1">
    <citation type="journal article" date="2014" name="Agronomy (Basel)">
        <title>A Draft Genome Sequence for Ensete ventricosum, the Drought-Tolerant Tree Against Hunger.</title>
        <authorList>
            <person name="Harrison J."/>
            <person name="Moore K.A."/>
            <person name="Paszkiewicz K."/>
            <person name="Jones T."/>
            <person name="Grant M."/>
            <person name="Ambacheew D."/>
            <person name="Muzemil S."/>
            <person name="Studholme D.J."/>
        </authorList>
    </citation>
    <scope>NUCLEOTIDE SEQUENCE [LARGE SCALE GENOMIC DNA]</scope>
</reference>
<sequence>TVAPCGQHRRPCWWQGWPLSAAPCGGWPWPVTPAGGLVVADYPCKGCGCGRPPLQRAWPWPAAPFLTAFAVKTWQEHVE</sequence>
<feature type="non-terminal residue" evidence="1">
    <location>
        <position position="1"/>
    </location>
</feature>
<accession>A0A426XSQ5</accession>
<gene>
    <name evidence="1" type="ORF">B296_00042790</name>
</gene>
<name>A0A426XSQ5_ENSVE</name>
<evidence type="ECO:0000313" key="1">
    <source>
        <dbReference type="EMBL" id="RRT42455.1"/>
    </source>
</evidence>
<comment type="caution">
    <text evidence="1">The sequence shown here is derived from an EMBL/GenBank/DDBJ whole genome shotgun (WGS) entry which is preliminary data.</text>
</comment>
<dbReference type="EMBL" id="AMZH03017830">
    <property type="protein sequence ID" value="RRT42455.1"/>
    <property type="molecule type" value="Genomic_DNA"/>
</dbReference>
<dbReference type="AlphaFoldDB" id="A0A426XSQ5"/>
<organism evidence="1 2">
    <name type="scientific">Ensete ventricosum</name>
    <name type="common">Abyssinian banana</name>
    <name type="synonym">Musa ensete</name>
    <dbReference type="NCBI Taxonomy" id="4639"/>
    <lineage>
        <taxon>Eukaryota</taxon>
        <taxon>Viridiplantae</taxon>
        <taxon>Streptophyta</taxon>
        <taxon>Embryophyta</taxon>
        <taxon>Tracheophyta</taxon>
        <taxon>Spermatophyta</taxon>
        <taxon>Magnoliopsida</taxon>
        <taxon>Liliopsida</taxon>
        <taxon>Zingiberales</taxon>
        <taxon>Musaceae</taxon>
        <taxon>Ensete</taxon>
    </lineage>
</organism>
<proteinExistence type="predicted"/>
<protein>
    <submittedName>
        <fullName evidence="1">Uncharacterized protein</fullName>
    </submittedName>
</protein>
<dbReference type="Proteomes" id="UP000287651">
    <property type="component" value="Unassembled WGS sequence"/>
</dbReference>
<evidence type="ECO:0000313" key="2">
    <source>
        <dbReference type="Proteomes" id="UP000287651"/>
    </source>
</evidence>